<keyword evidence="2" id="KW-0812">Transmembrane</keyword>
<evidence type="ECO:0000313" key="4">
    <source>
        <dbReference type="Proteomes" id="UP000074119"/>
    </source>
</evidence>
<reference evidence="3 4" key="1">
    <citation type="submission" date="2015-12" db="EMBL/GenBank/DDBJ databases">
        <authorList>
            <person name="Shamseldin A."/>
            <person name="Moawad H."/>
            <person name="Abd El-Rahim W.M."/>
            <person name="Sadowsky M.J."/>
        </authorList>
    </citation>
    <scope>NUCLEOTIDE SEQUENCE [LARGE SCALE GENOMIC DNA]</scope>
    <source>
        <strain evidence="3 4">SM2</strain>
    </source>
</reference>
<dbReference type="PANTHER" id="PTHR30093">
    <property type="entry name" value="GENERAL SECRETION PATHWAY PROTEIN G"/>
    <property type="match status" value="1"/>
</dbReference>
<dbReference type="STRING" id="1470434.AZF00_14205"/>
<sequence>MKRNLGFTLVELMITVAIIGILASIAYPSYQEQIAKSRRNEATNALFSSAQALERYYSANGRYTTASGGTALPAVFVSRVPDSGTAFYTIAATAAANNTFTLKATRSGPMVGDACGNFTLNETGQLALLDKPSGSSKTVADCWRR</sequence>
<evidence type="ECO:0000313" key="3">
    <source>
        <dbReference type="EMBL" id="AMO69386.1"/>
    </source>
</evidence>
<dbReference type="KEGG" id="zal:AZF00_14205"/>
<dbReference type="GO" id="GO:0015628">
    <property type="term" value="P:protein secretion by the type II secretion system"/>
    <property type="evidence" value="ECO:0007669"/>
    <property type="project" value="InterPro"/>
</dbReference>
<dbReference type="GO" id="GO:0015627">
    <property type="term" value="C:type II protein secretion system complex"/>
    <property type="evidence" value="ECO:0007669"/>
    <property type="project" value="InterPro"/>
</dbReference>
<organism evidence="3 4">
    <name type="scientific">Zhongshania aliphaticivorans</name>
    <dbReference type="NCBI Taxonomy" id="1470434"/>
    <lineage>
        <taxon>Bacteria</taxon>
        <taxon>Pseudomonadati</taxon>
        <taxon>Pseudomonadota</taxon>
        <taxon>Gammaproteobacteria</taxon>
        <taxon>Cellvibrionales</taxon>
        <taxon>Spongiibacteraceae</taxon>
        <taxon>Zhongshania</taxon>
    </lineage>
</organism>
<dbReference type="SUPFAM" id="SSF54523">
    <property type="entry name" value="Pili subunits"/>
    <property type="match status" value="1"/>
</dbReference>
<proteinExistence type="predicted"/>
<keyword evidence="1" id="KW-0488">Methylation</keyword>
<evidence type="ECO:0000256" key="2">
    <source>
        <dbReference type="SAM" id="Phobius"/>
    </source>
</evidence>
<dbReference type="PANTHER" id="PTHR30093:SF47">
    <property type="entry name" value="TYPE IV PILUS NON-CORE MINOR PILIN PILE"/>
    <property type="match status" value="1"/>
</dbReference>
<dbReference type="InterPro" id="IPR000983">
    <property type="entry name" value="Bac_GSPG_pilin"/>
</dbReference>
<keyword evidence="2" id="KW-0472">Membrane</keyword>
<keyword evidence="2" id="KW-1133">Transmembrane helix</keyword>
<dbReference type="InterPro" id="IPR045584">
    <property type="entry name" value="Pilin-like"/>
</dbReference>
<dbReference type="InterPro" id="IPR012902">
    <property type="entry name" value="N_methyl_site"/>
</dbReference>
<dbReference type="GO" id="GO:0043683">
    <property type="term" value="P:type IV pilus assembly"/>
    <property type="evidence" value="ECO:0007669"/>
    <property type="project" value="InterPro"/>
</dbReference>
<dbReference type="AlphaFoldDB" id="A0A127M827"/>
<dbReference type="Pfam" id="PF16732">
    <property type="entry name" value="ComP_DUS"/>
    <property type="match status" value="1"/>
</dbReference>
<dbReference type="InterPro" id="IPR031982">
    <property type="entry name" value="PilE-like"/>
</dbReference>
<dbReference type="NCBIfam" id="TIGR02532">
    <property type="entry name" value="IV_pilin_GFxxxE"/>
    <property type="match status" value="1"/>
</dbReference>
<dbReference type="Gene3D" id="3.30.700.10">
    <property type="entry name" value="Glycoprotein, Type 4 Pilin"/>
    <property type="match status" value="1"/>
</dbReference>
<name>A0A127M827_9GAMM</name>
<accession>A0A127M827</accession>
<evidence type="ECO:0000256" key="1">
    <source>
        <dbReference type="ARBA" id="ARBA00022481"/>
    </source>
</evidence>
<feature type="transmembrane region" description="Helical" evidence="2">
    <location>
        <begin position="12"/>
        <end position="30"/>
    </location>
</feature>
<dbReference type="PRINTS" id="PR00813">
    <property type="entry name" value="BCTERIALGSPG"/>
</dbReference>
<dbReference type="Proteomes" id="UP000074119">
    <property type="component" value="Chromosome"/>
</dbReference>
<protein>
    <submittedName>
        <fullName evidence="3">Fimbrial protein</fullName>
    </submittedName>
</protein>
<dbReference type="Pfam" id="PF07963">
    <property type="entry name" value="N_methyl"/>
    <property type="match status" value="1"/>
</dbReference>
<dbReference type="RefSeq" id="WP_008251466.1">
    <property type="nucleotide sequence ID" value="NZ_CP014544.1"/>
</dbReference>
<gene>
    <name evidence="3" type="ORF">AZF00_14205</name>
</gene>
<dbReference type="EMBL" id="CP014544">
    <property type="protein sequence ID" value="AMO69386.1"/>
    <property type="molecule type" value="Genomic_DNA"/>
</dbReference>